<evidence type="ECO:0000256" key="1">
    <source>
        <dbReference type="ARBA" id="ARBA00004141"/>
    </source>
</evidence>
<feature type="compositionally biased region" description="Pro residues" evidence="8">
    <location>
        <begin position="12"/>
        <end position="22"/>
    </location>
</feature>
<keyword evidence="10" id="KW-1185">Reference proteome</keyword>
<evidence type="ECO:0000256" key="5">
    <source>
        <dbReference type="ARBA" id="ARBA00022989"/>
    </source>
</evidence>
<dbReference type="EMBL" id="JAKKPZ010000039">
    <property type="protein sequence ID" value="KAI1707672.1"/>
    <property type="molecule type" value="Genomic_DNA"/>
</dbReference>
<feature type="region of interest" description="Disordered" evidence="8">
    <location>
        <begin position="1"/>
        <end position="78"/>
    </location>
</feature>
<dbReference type="GO" id="GO:0008021">
    <property type="term" value="C:synaptic vesicle"/>
    <property type="evidence" value="ECO:0007669"/>
    <property type="project" value="UniProtKB-SubCell"/>
</dbReference>
<comment type="similarity">
    <text evidence="3 7">Belongs to the PRA1 family.</text>
</comment>
<dbReference type="Proteomes" id="UP001201812">
    <property type="component" value="Unassembled WGS sequence"/>
</dbReference>
<feature type="transmembrane region" description="Helical" evidence="7">
    <location>
        <begin position="212"/>
        <end position="237"/>
    </location>
</feature>
<evidence type="ECO:0000256" key="3">
    <source>
        <dbReference type="ARBA" id="ARBA00006483"/>
    </source>
</evidence>
<accession>A0AAD4MVD1</accession>
<dbReference type="GO" id="GO:0005794">
    <property type="term" value="C:Golgi apparatus"/>
    <property type="evidence" value="ECO:0007669"/>
    <property type="project" value="TreeGrafter"/>
</dbReference>
<evidence type="ECO:0000313" key="10">
    <source>
        <dbReference type="Proteomes" id="UP001201812"/>
    </source>
</evidence>
<evidence type="ECO:0000256" key="6">
    <source>
        <dbReference type="ARBA" id="ARBA00023136"/>
    </source>
</evidence>
<keyword evidence="5 7" id="KW-1133">Transmembrane helix</keyword>
<evidence type="ECO:0000256" key="8">
    <source>
        <dbReference type="SAM" id="MobiDB-lite"/>
    </source>
</evidence>
<dbReference type="Pfam" id="PF03208">
    <property type="entry name" value="PRA1"/>
    <property type="match status" value="1"/>
</dbReference>
<evidence type="ECO:0000256" key="2">
    <source>
        <dbReference type="ARBA" id="ARBA00004234"/>
    </source>
</evidence>
<dbReference type="InterPro" id="IPR004895">
    <property type="entry name" value="Prenylated_rab_accept_PRA1"/>
</dbReference>
<name>A0AAD4MVD1_9BILA</name>
<dbReference type="AlphaFoldDB" id="A0AAD4MVD1"/>
<feature type="compositionally biased region" description="Low complexity" evidence="8">
    <location>
        <begin position="58"/>
        <end position="69"/>
    </location>
</feature>
<feature type="compositionally biased region" description="Low complexity" evidence="8">
    <location>
        <begin position="1"/>
        <end position="11"/>
    </location>
</feature>
<comment type="subcellular location">
    <subcellularLocation>
        <location evidence="2">Cytoplasmic vesicle</location>
        <location evidence="2">Secretory vesicle</location>
        <location evidence="2">Synaptic vesicle</location>
    </subcellularLocation>
    <subcellularLocation>
        <location evidence="1 7">Membrane</location>
        <topology evidence="1 7">Multi-pass membrane protein</topology>
    </subcellularLocation>
</comment>
<evidence type="ECO:0000313" key="9">
    <source>
        <dbReference type="EMBL" id="KAI1707672.1"/>
    </source>
</evidence>
<evidence type="ECO:0000256" key="4">
    <source>
        <dbReference type="ARBA" id="ARBA00022692"/>
    </source>
</evidence>
<reference evidence="9" key="1">
    <citation type="submission" date="2022-01" db="EMBL/GenBank/DDBJ databases">
        <title>Genome Sequence Resource for Two Populations of Ditylenchus destructor, the Migratory Endoparasitic Phytonematode.</title>
        <authorList>
            <person name="Zhang H."/>
            <person name="Lin R."/>
            <person name="Xie B."/>
        </authorList>
    </citation>
    <scope>NUCLEOTIDE SEQUENCE</scope>
    <source>
        <strain evidence="9">BazhouSP</strain>
    </source>
</reference>
<keyword evidence="6 7" id="KW-0472">Membrane</keyword>
<comment type="caution">
    <text evidence="9">The sequence shown here is derived from an EMBL/GenBank/DDBJ whole genome shotgun (WGS) entry which is preliminary data.</text>
</comment>
<organism evidence="9 10">
    <name type="scientific">Ditylenchus destructor</name>
    <dbReference type="NCBI Taxonomy" id="166010"/>
    <lineage>
        <taxon>Eukaryota</taxon>
        <taxon>Metazoa</taxon>
        <taxon>Ecdysozoa</taxon>
        <taxon>Nematoda</taxon>
        <taxon>Chromadorea</taxon>
        <taxon>Rhabditida</taxon>
        <taxon>Tylenchina</taxon>
        <taxon>Tylenchomorpha</taxon>
        <taxon>Sphaerularioidea</taxon>
        <taxon>Anguinidae</taxon>
        <taxon>Anguininae</taxon>
        <taxon>Ditylenchus</taxon>
    </lineage>
</organism>
<sequence length="269" mass="29637">MNIFSTNSNPVNPSPTNQPPPAYSEKNPTDDTQQTVPDQKQQKTDFGSDFSLPSMDHSTTSTRTNTGGSWFSSTASSNPNSGILPQFVGFGGAPDGEGGDATPNQQRMAAARKVFDALRQRLRPWSTEFFAFSKFGWPPSIVGVVPRIKHNLQYFTTNYLCLVVILLIYCILTSFLMLLTLIVLGGLFYTIYNRTQKGPVVLAGQEIPPSLLYTGALMLCFPMFYLADVGEVMYWVIGSSMFMILAHSTFYCSEEVPGSEFEVVNVVTA</sequence>
<gene>
    <name evidence="9" type="ORF">DdX_12225</name>
</gene>
<evidence type="ECO:0000256" key="7">
    <source>
        <dbReference type="RuleBase" id="RU363107"/>
    </source>
</evidence>
<dbReference type="GO" id="GO:0016020">
    <property type="term" value="C:membrane"/>
    <property type="evidence" value="ECO:0007669"/>
    <property type="project" value="UniProtKB-SubCell"/>
</dbReference>
<feature type="transmembrane region" description="Helical" evidence="7">
    <location>
        <begin position="159"/>
        <end position="192"/>
    </location>
</feature>
<keyword evidence="4 7" id="KW-0812">Transmembrane</keyword>
<proteinExistence type="inferred from homology"/>
<protein>
    <recommendedName>
        <fullName evidence="7">PRA1 family protein</fullName>
    </recommendedName>
</protein>
<dbReference type="PANTHER" id="PTHR19317:SF0">
    <property type="entry name" value="PRENYLATED RAB ACCEPTOR PROTEIN 1"/>
    <property type="match status" value="1"/>
</dbReference>
<feature type="compositionally biased region" description="Polar residues" evidence="8">
    <location>
        <begin position="30"/>
        <end position="39"/>
    </location>
</feature>
<dbReference type="PANTHER" id="PTHR19317">
    <property type="entry name" value="PRENYLATED RAB ACCEPTOR 1-RELATED"/>
    <property type="match status" value="1"/>
</dbReference>